<dbReference type="GO" id="GO:0016020">
    <property type="term" value="C:membrane"/>
    <property type="evidence" value="ECO:0007669"/>
    <property type="project" value="UniProtKB-SubCell"/>
</dbReference>
<dbReference type="AlphaFoldDB" id="A0A1B4FL05"/>
<evidence type="ECO:0000256" key="3">
    <source>
        <dbReference type="ARBA" id="ARBA00022989"/>
    </source>
</evidence>
<keyword evidence="3 7" id="KW-1133">Transmembrane helix</keyword>
<keyword evidence="5" id="KW-0175">Coiled coil</keyword>
<protein>
    <submittedName>
        <fullName evidence="8">Multidrug transporter</fullName>
    </submittedName>
</protein>
<evidence type="ECO:0000256" key="7">
    <source>
        <dbReference type="SAM" id="Phobius"/>
    </source>
</evidence>
<proteinExistence type="predicted"/>
<keyword evidence="4 7" id="KW-0472">Membrane</keyword>
<dbReference type="KEGG" id="buu:WS70_21010"/>
<dbReference type="Gene3D" id="1.10.287.470">
    <property type="entry name" value="Helix hairpin bin"/>
    <property type="match status" value="1"/>
</dbReference>
<evidence type="ECO:0000256" key="6">
    <source>
        <dbReference type="SAM" id="MobiDB-lite"/>
    </source>
</evidence>
<evidence type="ECO:0000256" key="2">
    <source>
        <dbReference type="ARBA" id="ARBA00022692"/>
    </source>
</evidence>
<dbReference type="InterPro" id="IPR050739">
    <property type="entry name" value="MFP"/>
</dbReference>
<sequence>MQESNMPDQQLENRPADTRSALLATRDESVTRGRRVRRPLWHLVPRTASYGLVLFVIWMVLTMMFPNIFTRSSERAVVDSQVTLVTSPVEGVVTEQHVAIGKSFEANQPLMTVQNPNIDRALLIDLTGKALDNQQHHDAARAELAGDESQLAATQRDLQRYQAASQKEHAADIHALQARLAAAKAQVDQQEDVVNRNQAMQWAGAVSEAYTNASRYQLSILSNAKAAAAAELEHAIANGDASRSKVYASATDGPVASLAQRSRLLSADIVQRKAEMTQFDAYGQSVDKLIDAEKERLERLTNLEIRSSEPGVVEDVLAPPGTRVAAGATLIRVSNCAQSRVVAVFPRSLSDDLLPGTHLNVRMDGVPFLLPASVSEVLPRASEGEQARYFVPFPPIEKNEIYVIAKLNRPLASLPHGASGDPTERCAMGHWAKVSLDQSWLVSNVSDLGHLDPNWLDGFKSTVDRGRRWLDEFKPTGRRWLNDLKATVDRGRHWPENIKSLA</sequence>
<evidence type="ECO:0000256" key="5">
    <source>
        <dbReference type="SAM" id="Coils"/>
    </source>
</evidence>
<feature type="coiled-coil region" evidence="5">
    <location>
        <begin position="144"/>
        <end position="193"/>
    </location>
</feature>
<evidence type="ECO:0000313" key="9">
    <source>
        <dbReference type="Proteomes" id="UP000062519"/>
    </source>
</evidence>
<accession>A0A1B4FL05</accession>
<keyword evidence="9" id="KW-1185">Reference proteome</keyword>
<dbReference type="EMBL" id="CP013387">
    <property type="protein sequence ID" value="AOJ04332.1"/>
    <property type="molecule type" value="Genomic_DNA"/>
</dbReference>
<gene>
    <name evidence="8" type="ORF">WS70_21010</name>
</gene>
<dbReference type="Gene3D" id="2.40.50.100">
    <property type="match status" value="1"/>
</dbReference>
<feature type="region of interest" description="Disordered" evidence="6">
    <location>
        <begin position="1"/>
        <end position="28"/>
    </location>
</feature>
<name>A0A1B4FL05_9BURK</name>
<evidence type="ECO:0000313" key="8">
    <source>
        <dbReference type="EMBL" id="AOJ04332.1"/>
    </source>
</evidence>
<dbReference type="Proteomes" id="UP000062519">
    <property type="component" value="Chromosome 2"/>
</dbReference>
<evidence type="ECO:0000256" key="4">
    <source>
        <dbReference type="ARBA" id="ARBA00023136"/>
    </source>
</evidence>
<reference evidence="8 9" key="1">
    <citation type="submission" date="2015-12" db="EMBL/GenBank/DDBJ databases">
        <title>Diversity of Burkholderia near neighbor genomes.</title>
        <authorList>
            <person name="Sahl J."/>
            <person name="Wagner D."/>
            <person name="Keim P."/>
        </authorList>
    </citation>
    <scope>NUCLEOTIDE SEQUENCE [LARGE SCALE GENOMIC DNA]</scope>
    <source>
        <strain evidence="8 9">BDU6</strain>
    </source>
</reference>
<comment type="subcellular location">
    <subcellularLocation>
        <location evidence="1">Membrane</location>
        <topology evidence="1">Single-pass membrane protein</topology>
    </subcellularLocation>
</comment>
<dbReference type="PANTHER" id="PTHR30386">
    <property type="entry name" value="MEMBRANE FUSION SUBUNIT OF EMRAB-TOLC MULTIDRUG EFFLUX PUMP"/>
    <property type="match status" value="1"/>
</dbReference>
<evidence type="ECO:0000256" key="1">
    <source>
        <dbReference type="ARBA" id="ARBA00004167"/>
    </source>
</evidence>
<organism evidence="8 9">
    <name type="scientific">Burkholderia mayonis</name>
    <dbReference type="NCBI Taxonomy" id="1385591"/>
    <lineage>
        <taxon>Bacteria</taxon>
        <taxon>Pseudomonadati</taxon>
        <taxon>Pseudomonadota</taxon>
        <taxon>Betaproteobacteria</taxon>
        <taxon>Burkholderiales</taxon>
        <taxon>Burkholderiaceae</taxon>
        <taxon>Burkholderia</taxon>
        <taxon>pseudomallei group</taxon>
    </lineage>
</organism>
<dbReference type="PANTHER" id="PTHR30386:SF26">
    <property type="entry name" value="TRANSPORT PROTEIN COMB"/>
    <property type="match status" value="1"/>
</dbReference>
<dbReference type="RefSeq" id="WP_059469672.1">
    <property type="nucleotide sequence ID" value="NZ_CP013387.1"/>
</dbReference>
<feature type="transmembrane region" description="Helical" evidence="7">
    <location>
        <begin position="43"/>
        <end position="65"/>
    </location>
</feature>
<feature type="compositionally biased region" description="Polar residues" evidence="6">
    <location>
        <begin position="1"/>
        <end position="12"/>
    </location>
</feature>
<keyword evidence="2 7" id="KW-0812">Transmembrane</keyword>